<name>A0A918XCU2_9ACTN</name>
<dbReference type="GO" id="GO:0016791">
    <property type="term" value="F:phosphatase activity"/>
    <property type="evidence" value="ECO:0007669"/>
    <property type="project" value="TreeGrafter"/>
</dbReference>
<dbReference type="InterPro" id="IPR023214">
    <property type="entry name" value="HAD_sf"/>
</dbReference>
<dbReference type="Gene3D" id="3.40.50.1000">
    <property type="entry name" value="HAD superfamily/HAD-like"/>
    <property type="match status" value="1"/>
</dbReference>
<organism evidence="7 8">
    <name type="scientific">Nocardiopsis kunsanensis</name>
    <dbReference type="NCBI Taxonomy" id="141693"/>
    <lineage>
        <taxon>Bacteria</taxon>
        <taxon>Bacillati</taxon>
        <taxon>Actinomycetota</taxon>
        <taxon>Actinomycetes</taxon>
        <taxon>Streptosporangiales</taxon>
        <taxon>Nocardiopsidaceae</taxon>
        <taxon>Nocardiopsis</taxon>
    </lineage>
</organism>
<dbReference type="PANTHER" id="PTHR10000:SF8">
    <property type="entry name" value="HAD SUPERFAMILY HYDROLASE-LIKE, TYPE 3"/>
    <property type="match status" value="1"/>
</dbReference>
<dbReference type="AlphaFoldDB" id="A0A918XCU2"/>
<keyword evidence="3" id="KW-0328">Glycosyltransferase</keyword>
<keyword evidence="4" id="KW-0808">Transferase</keyword>
<dbReference type="RefSeq" id="WP_193517873.1">
    <property type="nucleotide sequence ID" value="NZ_BMXL01000009.1"/>
</dbReference>
<dbReference type="EC" id="2.4.1.21" evidence="2"/>
<dbReference type="Gene3D" id="3.30.1240.10">
    <property type="match status" value="1"/>
</dbReference>
<feature type="region of interest" description="Disordered" evidence="5">
    <location>
        <begin position="545"/>
        <end position="574"/>
    </location>
</feature>
<evidence type="ECO:0000256" key="4">
    <source>
        <dbReference type="ARBA" id="ARBA00022679"/>
    </source>
</evidence>
<dbReference type="GO" id="GO:0005829">
    <property type="term" value="C:cytosol"/>
    <property type="evidence" value="ECO:0007669"/>
    <property type="project" value="TreeGrafter"/>
</dbReference>
<dbReference type="InterPro" id="IPR036412">
    <property type="entry name" value="HAD-like_sf"/>
</dbReference>
<evidence type="ECO:0000256" key="3">
    <source>
        <dbReference type="ARBA" id="ARBA00022676"/>
    </source>
</evidence>
<comment type="catalytic activity">
    <reaction evidence="1">
        <text>[(1-&gt;4)-alpha-D-glucosyl](n) + ADP-alpha-D-glucose = [(1-&gt;4)-alpha-D-glucosyl](n+1) + ADP + H(+)</text>
        <dbReference type="Rhea" id="RHEA:18189"/>
        <dbReference type="Rhea" id="RHEA-COMP:9584"/>
        <dbReference type="Rhea" id="RHEA-COMP:9587"/>
        <dbReference type="ChEBI" id="CHEBI:15378"/>
        <dbReference type="ChEBI" id="CHEBI:15444"/>
        <dbReference type="ChEBI" id="CHEBI:57498"/>
        <dbReference type="ChEBI" id="CHEBI:456216"/>
        <dbReference type="EC" id="2.4.1.21"/>
    </reaction>
</comment>
<evidence type="ECO:0000256" key="5">
    <source>
        <dbReference type="SAM" id="MobiDB-lite"/>
    </source>
</evidence>
<evidence type="ECO:0000256" key="1">
    <source>
        <dbReference type="ARBA" id="ARBA00001478"/>
    </source>
</evidence>
<comment type="caution">
    <text evidence="7">The sequence shown here is derived from an EMBL/GenBank/DDBJ whole genome shotgun (WGS) entry which is preliminary data.</text>
</comment>
<dbReference type="Pfam" id="PF13692">
    <property type="entry name" value="Glyco_trans_1_4"/>
    <property type="match status" value="1"/>
</dbReference>
<feature type="region of interest" description="Disordered" evidence="5">
    <location>
        <begin position="599"/>
        <end position="627"/>
    </location>
</feature>
<dbReference type="Gene3D" id="3.40.50.2000">
    <property type="entry name" value="Glycogen Phosphorylase B"/>
    <property type="match status" value="2"/>
</dbReference>
<protein>
    <recommendedName>
        <fullName evidence="2">starch synthase</fullName>
        <ecNumber evidence="2">2.4.1.21</ecNumber>
    </recommendedName>
</protein>
<dbReference type="Pfam" id="PF08323">
    <property type="entry name" value="Glyco_transf_5"/>
    <property type="match status" value="1"/>
</dbReference>
<gene>
    <name evidence="7" type="ORF">GCM10007147_21610</name>
</gene>
<dbReference type="GO" id="GO:0000287">
    <property type="term" value="F:magnesium ion binding"/>
    <property type="evidence" value="ECO:0007669"/>
    <property type="project" value="TreeGrafter"/>
</dbReference>
<evidence type="ECO:0000313" key="7">
    <source>
        <dbReference type="EMBL" id="GHD24913.1"/>
    </source>
</evidence>
<feature type="domain" description="Starch synthase catalytic" evidence="6">
    <location>
        <begin position="2"/>
        <end position="159"/>
    </location>
</feature>
<evidence type="ECO:0000256" key="2">
    <source>
        <dbReference type="ARBA" id="ARBA00012588"/>
    </source>
</evidence>
<reference evidence="7 8" key="1">
    <citation type="journal article" date="2014" name="Int. J. Syst. Evol. Microbiol.">
        <title>Complete genome sequence of Corynebacterium casei LMG S-19264T (=DSM 44701T), isolated from a smear-ripened cheese.</title>
        <authorList>
            <consortium name="US DOE Joint Genome Institute (JGI-PGF)"/>
            <person name="Walter F."/>
            <person name="Albersmeier A."/>
            <person name="Kalinowski J."/>
            <person name="Ruckert C."/>
        </authorList>
    </citation>
    <scope>NUCLEOTIDE SEQUENCE [LARGE SCALE GENOMIC DNA]</scope>
    <source>
        <strain evidence="7 8">KCTC 19473</strain>
    </source>
</reference>
<dbReference type="SUPFAM" id="SSF56784">
    <property type="entry name" value="HAD-like"/>
    <property type="match status" value="1"/>
</dbReference>
<sequence>MNIVLFSFECGGYDHRLMRGGLSPLVWNLAREYASAGHRVSVVTPAHGHLDTLRVDHRVEELGYLHDHDFPLVLDRRTWSDHPEHMGLPLSTRAHRLRVDGVDVYLLSNSFLDLLPDRIYPPPAFEGRDLAYFKPLVFQAEGARFVDWLHAGEPAVVHAFEPFYHYVLPLVWGGDPLRRTVSTVAANAPVTQSVHRPQVERLLESFGVTGLDLEALEPAPAVPGSPDDIVERTLAGTRMHEGRRDDHVAILPLSAAHADLVDFVSPGQREWFTSFEGSPFEPLFRRLPVSRLLRDSPERLLDGGCGVSDSWLARDPGAVDRADVMRSLGLSPRRPTFYHASRYAVHHKGQLELMHAVENVLAQDQDVNFVIRFSTGSAARSAEPANARFQSVADRYPDNVHLTWDLADEDLLFRHAAVADFCVYPSKYELDGFLIAQAEAMACGSVPIGSAQWVTDHFGHALPHDDPRSTGFAVRRSFRDEDAGLTRELTARFHEALRVWREEPDLYQRLSDRARSTARSFTWGRSARVRLDGFARLFEGDTRRAPVPVTASEPPVLPAPTDPGEGTGRERRRFRAERRPDGLVHVEYRAPGVERVEAAASFPGENTGPRSPGQSEAEARASDEAVPADTDAPVLVPLEHAEGFFRGTVAPPPGGHLALLLTRSSGSTEWASVPVPRRVQRPRTDPPHRLVATDLDGTLLRDDRSLSPRNRSALALVAEAGAYHLAVTGRPASACRKLFGDIGYRGLAVCGQGAQLYDAARDELLFSEQLDRDLARSVVEGVQALLGEPPMELGVVTAAPEGACVVTSGFRPRIRHGWSVAHDRSSLWSRPVDKVLLQQSGVADEKVVEAATRAADGRLSVVHSDHGIVELLPSGTDKARGLARAAELLGCGPEHTVAFGNMPNDIPLLAWADHGVAMADAHPDLLVVADEIAPAHDQDGVAAVLERIFAPHHHAEGK</sequence>
<evidence type="ECO:0000259" key="6">
    <source>
        <dbReference type="Pfam" id="PF08323"/>
    </source>
</evidence>
<keyword evidence="8" id="KW-1185">Reference proteome</keyword>
<evidence type="ECO:0000313" key="8">
    <source>
        <dbReference type="Proteomes" id="UP000654947"/>
    </source>
</evidence>
<dbReference type="Proteomes" id="UP000654947">
    <property type="component" value="Unassembled WGS sequence"/>
</dbReference>
<dbReference type="Pfam" id="PF08282">
    <property type="entry name" value="Hydrolase_3"/>
    <property type="match status" value="1"/>
</dbReference>
<proteinExistence type="predicted"/>
<dbReference type="InterPro" id="IPR013534">
    <property type="entry name" value="Starch_synth_cat_dom"/>
</dbReference>
<dbReference type="EMBL" id="BMXL01000009">
    <property type="protein sequence ID" value="GHD24913.1"/>
    <property type="molecule type" value="Genomic_DNA"/>
</dbReference>
<dbReference type="GO" id="GO:0009011">
    <property type="term" value="F:alpha-1,4-glucan glucosyltransferase (ADP-glucose donor) activity"/>
    <property type="evidence" value="ECO:0007669"/>
    <property type="project" value="UniProtKB-EC"/>
</dbReference>
<dbReference type="SUPFAM" id="SSF53756">
    <property type="entry name" value="UDP-Glycosyltransferase/glycogen phosphorylase"/>
    <property type="match status" value="1"/>
</dbReference>
<dbReference type="PANTHER" id="PTHR10000">
    <property type="entry name" value="PHOSPHOSERINE PHOSPHATASE"/>
    <property type="match status" value="1"/>
</dbReference>
<accession>A0A918XCU2</accession>